<sequence length="44" mass="4352">MVKFNIAARAVGAVLGALMVVVFAACTPNDGPAKQDGGSVQGGY</sequence>
<gene>
    <name evidence="2" type="ORF">JOF56_004097</name>
</gene>
<protein>
    <submittedName>
        <fullName evidence="2">Uncharacterized protein</fullName>
    </submittedName>
</protein>
<accession>A0ABS4TGZ7</accession>
<reference evidence="2 3" key="1">
    <citation type="submission" date="2021-03" db="EMBL/GenBank/DDBJ databases">
        <title>Sequencing the genomes of 1000 actinobacteria strains.</title>
        <authorList>
            <person name="Klenk H.-P."/>
        </authorList>
    </citation>
    <scope>NUCLEOTIDE SEQUENCE [LARGE SCALE GENOMIC DNA]</scope>
    <source>
        <strain evidence="2 3">DSM 46670</strain>
    </source>
</reference>
<proteinExistence type="predicted"/>
<feature type="signal peptide" evidence="1">
    <location>
        <begin position="1"/>
        <end position="24"/>
    </location>
</feature>
<dbReference type="Proteomes" id="UP001519332">
    <property type="component" value="Unassembled WGS sequence"/>
</dbReference>
<name>A0ABS4TGZ7_9PSEU</name>
<feature type="chain" id="PRO_5046858283" evidence="1">
    <location>
        <begin position="25"/>
        <end position="44"/>
    </location>
</feature>
<keyword evidence="1" id="KW-0732">Signal</keyword>
<evidence type="ECO:0000313" key="3">
    <source>
        <dbReference type="Proteomes" id="UP001519332"/>
    </source>
</evidence>
<keyword evidence="3" id="KW-1185">Reference proteome</keyword>
<dbReference type="EMBL" id="JAGINW010000001">
    <property type="protein sequence ID" value="MBP2323712.1"/>
    <property type="molecule type" value="Genomic_DNA"/>
</dbReference>
<evidence type="ECO:0000313" key="2">
    <source>
        <dbReference type="EMBL" id="MBP2323712.1"/>
    </source>
</evidence>
<organism evidence="2 3">
    <name type="scientific">Kibdelosporangium banguiense</name>
    <dbReference type="NCBI Taxonomy" id="1365924"/>
    <lineage>
        <taxon>Bacteria</taxon>
        <taxon>Bacillati</taxon>
        <taxon>Actinomycetota</taxon>
        <taxon>Actinomycetes</taxon>
        <taxon>Pseudonocardiales</taxon>
        <taxon>Pseudonocardiaceae</taxon>
        <taxon>Kibdelosporangium</taxon>
    </lineage>
</organism>
<dbReference type="PROSITE" id="PS51257">
    <property type="entry name" value="PROKAR_LIPOPROTEIN"/>
    <property type="match status" value="1"/>
</dbReference>
<dbReference type="RefSeq" id="WP_281065459.1">
    <property type="nucleotide sequence ID" value="NZ_JAGINW010000001.1"/>
</dbReference>
<comment type="caution">
    <text evidence="2">The sequence shown here is derived from an EMBL/GenBank/DDBJ whole genome shotgun (WGS) entry which is preliminary data.</text>
</comment>
<evidence type="ECO:0000256" key="1">
    <source>
        <dbReference type="SAM" id="SignalP"/>
    </source>
</evidence>